<organism evidence="2 3">
    <name type="scientific">Puccinia graminis f. sp. tritici</name>
    <dbReference type="NCBI Taxonomy" id="56615"/>
    <lineage>
        <taxon>Eukaryota</taxon>
        <taxon>Fungi</taxon>
        <taxon>Dikarya</taxon>
        <taxon>Basidiomycota</taxon>
        <taxon>Pucciniomycotina</taxon>
        <taxon>Pucciniomycetes</taxon>
        <taxon>Pucciniales</taxon>
        <taxon>Pucciniaceae</taxon>
        <taxon>Puccinia</taxon>
    </lineage>
</organism>
<comment type="caution">
    <text evidence="2">The sequence shown here is derived from an EMBL/GenBank/DDBJ whole genome shotgun (WGS) entry which is preliminary data.</text>
</comment>
<protein>
    <submittedName>
        <fullName evidence="2">Uncharacterized protein</fullName>
    </submittedName>
</protein>
<dbReference type="EMBL" id="VSWC01000129">
    <property type="protein sequence ID" value="KAA1081723.1"/>
    <property type="molecule type" value="Genomic_DNA"/>
</dbReference>
<evidence type="ECO:0000313" key="2">
    <source>
        <dbReference type="EMBL" id="KAA1081723.1"/>
    </source>
</evidence>
<proteinExistence type="predicted"/>
<feature type="compositionally biased region" description="Basic and acidic residues" evidence="1">
    <location>
        <begin position="104"/>
        <end position="113"/>
    </location>
</feature>
<dbReference type="Proteomes" id="UP000324748">
    <property type="component" value="Unassembled WGS sequence"/>
</dbReference>
<dbReference type="OrthoDB" id="10596111at2759"/>
<evidence type="ECO:0000256" key="1">
    <source>
        <dbReference type="SAM" id="MobiDB-lite"/>
    </source>
</evidence>
<reference evidence="2 3" key="1">
    <citation type="submission" date="2019-05" db="EMBL/GenBank/DDBJ databases">
        <title>Emergence of the Ug99 lineage of the wheat stem rust pathogen through somatic hybridization.</title>
        <authorList>
            <person name="Li F."/>
            <person name="Upadhyaya N.M."/>
            <person name="Sperschneider J."/>
            <person name="Matny O."/>
            <person name="Nguyen-Phuc H."/>
            <person name="Mago R."/>
            <person name="Raley C."/>
            <person name="Miller M.E."/>
            <person name="Silverstein K.A.T."/>
            <person name="Henningsen E."/>
            <person name="Hirsch C.D."/>
            <person name="Visser B."/>
            <person name="Pretorius Z.A."/>
            <person name="Steffenson B.J."/>
            <person name="Schwessinger B."/>
            <person name="Dodds P.N."/>
            <person name="Figueroa M."/>
        </authorList>
    </citation>
    <scope>NUCLEOTIDE SEQUENCE [LARGE SCALE GENOMIC DNA]</scope>
    <source>
        <strain evidence="2">21-0</strain>
    </source>
</reference>
<evidence type="ECO:0000313" key="3">
    <source>
        <dbReference type="Proteomes" id="UP000324748"/>
    </source>
</evidence>
<feature type="region of interest" description="Disordered" evidence="1">
    <location>
        <begin position="92"/>
        <end position="113"/>
    </location>
</feature>
<sequence length="113" mass="12669">MCVRIVNVHVSCSSHGNAQLAAFFIDPRAKGSTEMRGFKLPNHQVAFYTTGVEAWVRRYVVTTGSRRRGYGEALAAPPHYYQLTGKEGDARTLKSKHWSSEAQASRREDVRAE</sequence>
<gene>
    <name evidence="2" type="ORF">PGT21_000319</name>
</gene>
<dbReference type="AlphaFoldDB" id="A0A5B0MZH2"/>
<accession>A0A5B0MZH2</accession>
<keyword evidence="3" id="KW-1185">Reference proteome</keyword>
<name>A0A5B0MZH2_PUCGR</name>